<name>A0A392UBP3_9FABA</name>
<dbReference type="EMBL" id="LXQA010786326">
    <property type="protein sequence ID" value="MCI70949.1"/>
    <property type="molecule type" value="Genomic_DNA"/>
</dbReference>
<evidence type="ECO:0000313" key="2">
    <source>
        <dbReference type="Proteomes" id="UP000265520"/>
    </source>
</evidence>
<dbReference type="AlphaFoldDB" id="A0A392UBP3"/>
<proteinExistence type="predicted"/>
<feature type="non-terminal residue" evidence="1">
    <location>
        <position position="1"/>
    </location>
</feature>
<comment type="caution">
    <text evidence="1">The sequence shown here is derived from an EMBL/GenBank/DDBJ whole genome shotgun (WGS) entry which is preliminary data.</text>
</comment>
<keyword evidence="2" id="KW-1185">Reference proteome</keyword>
<accession>A0A392UBP3</accession>
<organism evidence="1 2">
    <name type="scientific">Trifolium medium</name>
    <dbReference type="NCBI Taxonomy" id="97028"/>
    <lineage>
        <taxon>Eukaryota</taxon>
        <taxon>Viridiplantae</taxon>
        <taxon>Streptophyta</taxon>
        <taxon>Embryophyta</taxon>
        <taxon>Tracheophyta</taxon>
        <taxon>Spermatophyta</taxon>
        <taxon>Magnoliopsida</taxon>
        <taxon>eudicotyledons</taxon>
        <taxon>Gunneridae</taxon>
        <taxon>Pentapetalae</taxon>
        <taxon>rosids</taxon>
        <taxon>fabids</taxon>
        <taxon>Fabales</taxon>
        <taxon>Fabaceae</taxon>
        <taxon>Papilionoideae</taxon>
        <taxon>50 kb inversion clade</taxon>
        <taxon>NPAAA clade</taxon>
        <taxon>Hologalegina</taxon>
        <taxon>IRL clade</taxon>
        <taxon>Trifolieae</taxon>
        <taxon>Trifolium</taxon>
    </lineage>
</organism>
<sequence>VLAVVSFVALKGSMVILASLAFVVPSSVDRPSLDLAFDWLWVALVVQQDLFRQRLIFQYSYHPLISDCIA</sequence>
<reference evidence="1 2" key="1">
    <citation type="journal article" date="2018" name="Front. Plant Sci.">
        <title>Red Clover (Trifolium pratense) and Zigzag Clover (T. medium) - A Picture of Genomic Similarities and Differences.</title>
        <authorList>
            <person name="Dluhosova J."/>
            <person name="Istvanek J."/>
            <person name="Nedelnik J."/>
            <person name="Repkova J."/>
        </authorList>
    </citation>
    <scope>NUCLEOTIDE SEQUENCE [LARGE SCALE GENOMIC DNA]</scope>
    <source>
        <strain evidence="2">cv. 10/8</strain>
        <tissue evidence="1">Leaf</tissue>
    </source>
</reference>
<dbReference type="Proteomes" id="UP000265520">
    <property type="component" value="Unassembled WGS sequence"/>
</dbReference>
<evidence type="ECO:0000313" key="1">
    <source>
        <dbReference type="EMBL" id="MCI70949.1"/>
    </source>
</evidence>
<protein>
    <submittedName>
        <fullName evidence="1">Uncharacterized protein</fullName>
    </submittedName>
</protein>